<protein>
    <recommendedName>
        <fullName evidence="2">Single-stranded-DNA-specific exonuclease RecJ</fullName>
    </recommendedName>
</protein>
<dbReference type="Pfam" id="PF02272">
    <property type="entry name" value="DHHA1"/>
    <property type="match status" value="1"/>
</dbReference>
<keyword evidence="3" id="KW-0540">Nuclease</keyword>
<dbReference type="Proteomes" id="UP000516349">
    <property type="component" value="Chromosome"/>
</dbReference>
<feature type="domain" description="DDH" evidence="7">
    <location>
        <begin position="123"/>
        <end position="278"/>
    </location>
</feature>
<dbReference type="GO" id="GO:0006310">
    <property type="term" value="P:DNA recombination"/>
    <property type="evidence" value="ECO:0007669"/>
    <property type="project" value="InterPro"/>
</dbReference>
<dbReference type="NCBIfam" id="TIGR00644">
    <property type="entry name" value="recJ"/>
    <property type="match status" value="1"/>
</dbReference>
<evidence type="ECO:0000256" key="3">
    <source>
        <dbReference type="ARBA" id="ARBA00022722"/>
    </source>
</evidence>
<dbReference type="GO" id="GO:0008409">
    <property type="term" value="F:5'-3' exonuclease activity"/>
    <property type="evidence" value="ECO:0007669"/>
    <property type="project" value="InterPro"/>
</dbReference>
<dbReference type="Pfam" id="PF01368">
    <property type="entry name" value="DHH"/>
    <property type="match status" value="1"/>
</dbReference>
<evidence type="ECO:0000256" key="1">
    <source>
        <dbReference type="ARBA" id="ARBA00005915"/>
    </source>
</evidence>
<organism evidence="10 11">
    <name type="scientific">Entomobacter blattae</name>
    <dbReference type="NCBI Taxonomy" id="2762277"/>
    <lineage>
        <taxon>Bacteria</taxon>
        <taxon>Pseudomonadati</taxon>
        <taxon>Pseudomonadota</taxon>
        <taxon>Alphaproteobacteria</taxon>
        <taxon>Acetobacterales</taxon>
        <taxon>Acetobacteraceae</taxon>
        <taxon>Entomobacter</taxon>
    </lineage>
</organism>
<dbReference type="GO" id="GO:0006281">
    <property type="term" value="P:DNA repair"/>
    <property type="evidence" value="ECO:0007669"/>
    <property type="project" value="InterPro"/>
</dbReference>
<evidence type="ECO:0000259" key="8">
    <source>
        <dbReference type="Pfam" id="PF02272"/>
    </source>
</evidence>
<dbReference type="InterPro" id="IPR001667">
    <property type="entry name" value="DDH_dom"/>
</dbReference>
<dbReference type="InterPro" id="IPR041122">
    <property type="entry name" value="RecJ_OB"/>
</dbReference>
<evidence type="ECO:0000313" key="11">
    <source>
        <dbReference type="Proteomes" id="UP000516349"/>
    </source>
</evidence>
<accession>A0A7H1NU14</accession>
<dbReference type="EMBL" id="CP060244">
    <property type="protein sequence ID" value="QNT79274.1"/>
    <property type="molecule type" value="Genomic_DNA"/>
</dbReference>
<evidence type="ECO:0000256" key="4">
    <source>
        <dbReference type="ARBA" id="ARBA00022801"/>
    </source>
</evidence>
<sequence length="621" mass="67510">MSTKMLGCTQSQQQEGGGSRYVLNVGSSASHRRWLWRSSLQGDHSESEQEIAQKERLSARLSQQLQISDFLAGLISSRGIPFDEVEDYLSPTLRKTLVNPFLMQEMEKAASRLVQAIKNSETVGIFADYDVDGACAGALLQLVLMELGCMVHIHVPDRIQEGYGPNKEAIENLRQKGATLIVCVDCGTVAGPILNPLLQGGDIVVFDHHKSEELPKVTAVVNPNRPGGDKPIFSNLCAAGVVFMGCIASFKLLREGGFFNARKEPDLKHYLDLVALATVCDVMPLTHMNRALVAQGLKVITAQERVGLRMLGKVAGVKHPYTVTSLGFALGPRINAGGRIGDSSLGVKLLTSRDEEEALQIAYKLDEVNKNRQVIEGDILKYAMEQAEKQVKSGCATILLSGREWHQGVVGIIAGRIKEAFNRPALVGVHLEEEGLIKGSARSVVGLDIAFPIMQAVQAGLLKGGGGHAMAAGFALDVEKQEVFHSFLEKSLKDAVDLPPKPDLIIDRIVSAPALTLNLAEDLAVMAPFGNGNEEPVLAVPYLRVVRKDRIGDKGNTLRVIFSSEGGIRLKGILFQASHSPVAQALEENYEGWWHVVGQLRAEHWNGQKNLSFFIKDATKV</sequence>
<dbReference type="InterPro" id="IPR003156">
    <property type="entry name" value="DHHA1_dom"/>
</dbReference>
<keyword evidence="5" id="KW-0269">Exonuclease</keyword>
<dbReference type="PANTHER" id="PTHR30255">
    <property type="entry name" value="SINGLE-STRANDED-DNA-SPECIFIC EXONUCLEASE RECJ"/>
    <property type="match status" value="1"/>
</dbReference>
<keyword evidence="4" id="KW-0378">Hydrolase</keyword>
<feature type="domain" description="DHHA1" evidence="8">
    <location>
        <begin position="402"/>
        <end position="493"/>
    </location>
</feature>
<evidence type="ECO:0000313" key="10">
    <source>
        <dbReference type="EMBL" id="QNT79274.1"/>
    </source>
</evidence>
<evidence type="ECO:0000256" key="5">
    <source>
        <dbReference type="ARBA" id="ARBA00022839"/>
    </source>
</evidence>
<gene>
    <name evidence="10" type="ORF">JGUZn3_20700</name>
</gene>
<dbReference type="SUPFAM" id="SSF64182">
    <property type="entry name" value="DHH phosphoesterases"/>
    <property type="match status" value="1"/>
</dbReference>
<dbReference type="GO" id="GO:0003676">
    <property type="term" value="F:nucleic acid binding"/>
    <property type="evidence" value="ECO:0007669"/>
    <property type="project" value="InterPro"/>
</dbReference>
<evidence type="ECO:0000256" key="6">
    <source>
        <dbReference type="SAM" id="MobiDB-lite"/>
    </source>
</evidence>
<proteinExistence type="inferred from homology"/>
<dbReference type="InterPro" id="IPR051673">
    <property type="entry name" value="SSDNA_exonuclease_RecJ"/>
</dbReference>
<dbReference type="Gene3D" id="3.10.310.30">
    <property type="match status" value="1"/>
</dbReference>
<comment type="similarity">
    <text evidence="1">Belongs to the RecJ family.</text>
</comment>
<dbReference type="InterPro" id="IPR038763">
    <property type="entry name" value="DHH_sf"/>
</dbReference>
<dbReference type="Pfam" id="PF17768">
    <property type="entry name" value="RecJ_OB"/>
    <property type="match status" value="1"/>
</dbReference>
<evidence type="ECO:0000259" key="9">
    <source>
        <dbReference type="Pfam" id="PF17768"/>
    </source>
</evidence>
<dbReference type="Gene3D" id="3.90.1640.30">
    <property type="match status" value="1"/>
</dbReference>
<dbReference type="RefSeq" id="WP_338030746.1">
    <property type="nucleotide sequence ID" value="NZ_CP060244.1"/>
</dbReference>
<evidence type="ECO:0000256" key="2">
    <source>
        <dbReference type="ARBA" id="ARBA00019841"/>
    </source>
</evidence>
<feature type="region of interest" description="Disordered" evidence="6">
    <location>
        <begin position="1"/>
        <end position="20"/>
    </location>
</feature>
<evidence type="ECO:0000259" key="7">
    <source>
        <dbReference type="Pfam" id="PF01368"/>
    </source>
</evidence>
<dbReference type="AlphaFoldDB" id="A0A7H1NU14"/>
<reference evidence="10 11" key="1">
    <citation type="submission" date="2020-08" db="EMBL/GenBank/DDBJ databases">
        <title>Complete genome sequence of Entomobacter blattae G55GP.</title>
        <authorList>
            <person name="Poehlein A."/>
            <person name="Guzman J."/>
            <person name="Daniel R."/>
            <person name="Vilcinskas A."/>
        </authorList>
    </citation>
    <scope>NUCLEOTIDE SEQUENCE [LARGE SCALE GENOMIC DNA]</scope>
    <source>
        <strain evidence="10 11">G55GP</strain>
    </source>
</reference>
<dbReference type="InterPro" id="IPR004610">
    <property type="entry name" value="RecJ"/>
</dbReference>
<feature type="domain" description="RecJ OB" evidence="9">
    <location>
        <begin position="506"/>
        <end position="617"/>
    </location>
</feature>
<dbReference type="PANTHER" id="PTHR30255:SF2">
    <property type="entry name" value="SINGLE-STRANDED-DNA-SPECIFIC EXONUCLEASE RECJ"/>
    <property type="match status" value="1"/>
</dbReference>
<keyword evidence="11" id="KW-1185">Reference proteome</keyword>
<feature type="compositionally biased region" description="Polar residues" evidence="6">
    <location>
        <begin position="1"/>
        <end position="14"/>
    </location>
</feature>
<name>A0A7H1NU14_9PROT</name>
<dbReference type="KEGG" id="ebla:JGUZn3_20700"/>